<dbReference type="GO" id="GO:0016831">
    <property type="term" value="F:carboxy-lyase activity"/>
    <property type="evidence" value="ECO:0007669"/>
    <property type="project" value="InterPro"/>
</dbReference>
<dbReference type="Gene3D" id="3.20.20.140">
    <property type="entry name" value="Metal-dependent hydrolases"/>
    <property type="match status" value="1"/>
</dbReference>
<dbReference type="EMBL" id="CAFABA010000021">
    <property type="protein sequence ID" value="CAB4822016.1"/>
    <property type="molecule type" value="Genomic_DNA"/>
</dbReference>
<dbReference type="Pfam" id="PF04909">
    <property type="entry name" value="Amidohydro_2"/>
    <property type="match status" value="1"/>
</dbReference>
<dbReference type="PANTHER" id="PTHR21240">
    <property type="entry name" value="2-AMINO-3-CARBOXYLMUCONATE-6-SEMIALDEHYDE DECARBOXYLASE"/>
    <property type="match status" value="1"/>
</dbReference>
<dbReference type="InterPro" id="IPR032465">
    <property type="entry name" value="ACMSD"/>
</dbReference>
<name>A0A6J7NML7_9ZZZZ</name>
<sequence>MTEYDYAPSHALAPDPEPRAALYTVISVDDHLVEPPWLFNGRLPAAFADRAPRIVETPSGAQQWEFDGKVFAQMGFNALSGRADKDDFTFEPARFDDMRRGCFDIHARIADMDINGIWASVNFPSQITGFCGRIYSACSDPALGLAVTKAFNDWIAEEWHGSYPQRIVPMGITFLADAELGAAEIRRNAARGFTAVSLPEQPQNIGLPSIHSGWWEPILQACEETSTVICLHIGSSGQLMPRDAEGPGGVGAAMFQVQSYVACNEWLWSGIPVRHPELKISMSEGGIGWVPMMMDRLDFMLTQSGHGRNDWKAMHTDLTPSEVLRRNFWFCSIDDPSILPLRERIGIDHIMLEVDYPHADSTWPDSQAFFDRNLRDLPVEHVRKLAYANAAALFRHPLPANPTP</sequence>
<dbReference type="EMBL" id="CAFBOS010000051">
    <property type="protein sequence ID" value="CAB4991883.1"/>
    <property type="molecule type" value="Genomic_DNA"/>
</dbReference>
<dbReference type="EMBL" id="CAEZYR010000224">
    <property type="protein sequence ID" value="CAB4775531.1"/>
    <property type="molecule type" value="Genomic_DNA"/>
</dbReference>
<protein>
    <submittedName>
        <fullName evidence="6">Unannotated protein</fullName>
    </submittedName>
</protein>
<dbReference type="PANTHER" id="PTHR21240:SF28">
    <property type="entry name" value="ISO-OROTATE DECARBOXYLASE (EUROFUNG)"/>
    <property type="match status" value="1"/>
</dbReference>
<accession>A0A6J7NML7</accession>
<keyword evidence="1" id="KW-0456">Lyase</keyword>
<evidence type="ECO:0000256" key="1">
    <source>
        <dbReference type="ARBA" id="ARBA00023239"/>
    </source>
</evidence>
<evidence type="ECO:0000313" key="6">
    <source>
        <dbReference type="EMBL" id="CAB4991883.1"/>
    </source>
</evidence>
<evidence type="ECO:0000313" key="5">
    <source>
        <dbReference type="EMBL" id="CAB4910988.1"/>
    </source>
</evidence>
<proteinExistence type="predicted"/>
<evidence type="ECO:0000313" key="3">
    <source>
        <dbReference type="EMBL" id="CAB4775531.1"/>
    </source>
</evidence>
<dbReference type="InterPro" id="IPR032466">
    <property type="entry name" value="Metal_Hydrolase"/>
</dbReference>
<dbReference type="GO" id="GO:0016787">
    <property type="term" value="F:hydrolase activity"/>
    <property type="evidence" value="ECO:0007669"/>
    <property type="project" value="InterPro"/>
</dbReference>
<feature type="domain" description="Amidohydrolase-related" evidence="2">
    <location>
        <begin position="145"/>
        <end position="395"/>
    </location>
</feature>
<dbReference type="EMBL" id="CAFBMH010000051">
    <property type="protein sequence ID" value="CAB4910988.1"/>
    <property type="molecule type" value="Genomic_DNA"/>
</dbReference>
<dbReference type="GO" id="GO:0005737">
    <property type="term" value="C:cytoplasm"/>
    <property type="evidence" value="ECO:0007669"/>
    <property type="project" value="TreeGrafter"/>
</dbReference>
<dbReference type="AlphaFoldDB" id="A0A6J7NML7"/>
<dbReference type="InterPro" id="IPR006680">
    <property type="entry name" value="Amidohydro-rel"/>
</dbReference>
<organism evidence="6">
    <name type="scientific">freshwater metagenome</name>
    <dbReference type="NCBI Taxonomy" id="449393"/>
    <lineage>
        <taxon>unclassified sequences</taxon>
        <taxon>metagenomes</taxon>
        <taxon>ecological metagenomes</taxon>
    </lineage>
</organism>
<dbReference type="SUPFAM" id="SSF51556">
    <property type="entry name" value="Metallo-dependent hydrolases"/>
    <property type="match status" value="1"/>
</dbReference>
<dbReference type="GO" id="GO:0019748">
    <property type="term" value="P:secondary metabolic process"/>
    <property type="evidence" value="ECO:0007669"/>
    <property type="project" value="TreeGrafter"/>
</dbReference>
<evidence type="ECO:0000313" key="4">
    <source>
        <dbReference type="EMBL" id="CAB4822016.1"/>
    </source>
</evidence>
<gene>
    <name evidence="3" type="ORF">UFOPK2754_03343</name>
    <name evidence="4" type="ORF">UFOPK3139_00766</name>
    <name evidence="5" type="ORF">UFOPK3543_01504</name>
    <name evidence="6" type="ORF">UFOPK3967_01058</name>
</gene>
<evidence type="ECO:0000259" key="2">
    <source>
        <dbReference type="Pfam" id="PF04909"/>
    </source>
</evidence>
<reference evidence="6" key="1">
    <citation type="submission" date="2020-05" db="EMBL/GenBank/DDBJ databases">
        <authorList>
            <person name="Chiriac C."/>
            <person name="Salcher M."/>
            <person name="Ghai R."/>
            <person name="Kavagutti S V."/>
        </authorList>
    </citation>
    <scope>NUCLEOTIDE SEQUENCE</scope>
</reference>